<dbReference type="KEGG" id="elm:ELI_2967"/>
<proteinExistence type="predicted"/>
<sequence length="520" mass="55099">MKEGFILMKKTDNTSTTLILIGVMVSLLLAALDSTVVSTAMKPIIEDLGGMAYYAWPFTAYMLCSTMATLICGGIADIYGHKPLFMSGIIAFSLFSMLCGISQNIFQLIAFRGLQGIGGGLIAASVFTVIADVFPPQKRGKYMGIVSSMYGLASVIGPLAGGFFSDHLGWRWIFYMNLPIGIAAAVLIGIALPGIKNNRKSLDVLGIFLLAMGVIPLLLVLSLAGKEIGWFSLHMNLALLFSVLVLIGFGFHEKRAMNPIIPLSFLTNRAISFSFATAFLAQFVMLAAIVYLPYYAQGVMGISATASGITTIPMMLALLIASNFTGRMISKYGKAPRLSVVSFVILLLGAFLLSHIGAGTPYVLIVTYMSILGFGIGMSMPIANVNAQNACPPPQIGTVTSSVLFFRNIGGTVGSSMCGAVMNEGLTKGMSNLDVGSLPDTVTALLKNPQVIINADAVDQIRTGIPAILVDGFNTLLGQAKEVIAMSVDHVFLICVAAGILGIVASCLMKEAPLLWKTKP</sequence>
<dbReference type="InterPro" id="IPR004638">
    <property type="entry name" value="EmrB-like"/>
</dbReference>
<keyword evidence="6 7" id="KW-0472">Membrane</keyword>
<dbReference type="Gene3D" id="1.20.1250.20">
    <property type="entry name" value="MFS general substrate transporter like domains"/>
    <property type="match status" value="1"/>
</dbReference>
<keyword evidence="5 7" id="KW-1133">Transmembrane helix</keyword>
<comment type="subcellular location">
    <subcellularLocation>
        <location evidence="1">Cell membrane</location>
        <topology evidence="1">Multi-pass membrane protein</topology>
    </subcellularLocation>
</comment>
<dbReference type="AlphaFoldDB" id="E3GEF0"/>
<dbReference type="HOGENOM" id="CLU_000960_2_5_9"/>
<reference key="1">
    <citation type="submission" date="2010-09" db="EMBL/GenBank/DDBJ databases">
        <authorList>
            <person name="Roh H."/>
            <person name="Ko H.-J."/>
            <person name="Kim D."/>
            <person name="Choi D.G."/>
            <person name="Park S."/>
            <person name="Kim S."/>
            <person name="Kim K.H."/>
            <person name="Chang I.S."/>
            <person name="Choi I.-G."/>
        </authorList>
    </citation>
    <scope>NUCLEOTIDE SEQUENCE</scope>
    <source>
        <strain>KIST612</strain>
    </source>
</reference>
<keyword evidence="4 7" id="KW-0812">Transmembrane</keyword>
<gene>
    <name evidence="9" type="ordered locus">ELI_2967</name>
</gene>
<feature type="transmembrane region" description="Helical" evidence="7">
    <location>
        <begin position="172"/>
        <end position="192"/>
    </location>
</feature>
<accession>E3GEF0</accession>
<dbReference type="PANTHER" id="PTHR23501:SF197">
    <property type="entry name" value="COMD"/>
    <property type="match status" value="1"/>
</dbReference>
<dbReference type="FunFam" id="1.20.1720.10:FF:000004">
    <property type="entry name" value="EmrB/QacA family drug resistance transporter"/>
    <property type="match status" value="1"/>
</dbReference>
<evidence type="ECO:0000256" key="1">
    <source>
        <dbReference type="ARBA" id="ARBA00004651"/>
    </source>
</evidence>
<feature type="transmembrane region" description="Helical" evidence="7">
    <location>
        <begin position="204"/>
        <end position="224"/>
    </location>
</feature>
<feature type="transmembrane region" description="Helical" evidence="7">
    <location>
        <begin position="491"/>
        <end position="509"/>
    </location>
</feature>
<evidence type="ECO:0000313" key="9">
    <source>
        <dbReference type="EMBL" id="ADO37936.1"/>
    </source>
</evidence>
<feature type="transmembrane region" description="Helical" evidence="7">
    <location>
        <begin position="142"/>
        <end position="160"/>
    </location>
</feature>
<feature type="transmembrane region" description="Helical" evidence="7">
    <location>
        <begin position="230"/>
        <end position="251"/>
    </location>
</feature>
<organism evidence="9 10">
    <name type="scientific">Eubacterium callanderi</name>
    <dbReference type="NCBI Taxonomy" id="53442"/>
    <lineage>
        <taxon>Bacteria</taxon>
        <taxon>Bacillati</taxon>
        <taxon>Bacillota</taxon>
        <taxon>Clostridia</taxon>
        <taxon>Eubacteriales</taxon>
        <taxon>Eubacteriaceae</taxon>
        <taxon>Eubacterium</taxon>
    </lineage>
</organism>
<dbReference type="NCBIfam" id="TIGR00711">
    <property type="entry name" value="efflux_EmrB"/>
    <property type="match status" value="1"/>
</dbReference>
<reference evidence="9 10" key="2">
    <citation type="journal article" date="2011" name="J. Bacteriol.">
        <title>Complete genome sequence of a carbon monoxide-utilizing acetogen, Eubacterium limosum KIST612.</title>
        <authorList>
            <person name="Roh H."/>
            <person name="Ko H.J."/>
            <person name="Kim D."/>
            <person name="Choi D.G."/>
            <person name="Park S."/>
            <person name="Kim S."/>
            <person name="Chang I.S."/>
            <person name="Choi I.G."/>
        </authorList>
    </citation>
    <scope>NUCLEOTIDE SEQUENCE [LARGE SCALE GENOMIC DNA]</scope>
    <source>
        <strain evidence="9 10">KIST612</strain>
    </source>
</reference>
<dbReference type="PANTHER" id="PTHR23501">
    <property type="entry name" value="MAJOR FACILITATOR SUPERFAMILY"/>
    <property type="match status" value="1"/>
</dbReference>
<dbReference type="EMBL" id="CP002273">
    <property type="protein sequence ID" value="ADO37936.1"/>
    <property type="molecule type" value="Genomic_DNA"/>
</dbReference>
<evidence type="ECO:0000256" key="4">
    <source>
        <dbReference type="ARBA" id="ARBA00022692"/>
    </source>
</evidence>
<dbReference type="InterPro" id="IPR020846">
    <property type="entry name" value="MFS_dom"/>
</dbReference>
<evidence type="ECO:0000256" key="2">
    <source>
        <dbReference type="ARBA" id="ARBA00022448"/>
    </source>
</evidence>
<keyword evidence="2" id="KW-0813">Transport</keyword>
<evidence type="ECO:0000313" key="10">
    <source>
        <dbReference type="Proteomes" id="UP000006873"/>
    </source>
</evidence>
<dbReference type="GO" id="GO:0022857">
    <property type="term" value="F:transmembrane transporter activity"/>
    <property type="evidence" value="ECO:0007669"/>
    <property type="project" value="InterPro"/>
</dbReference>
<feature type="transmembrane region" description="Helical" evidence="7">
    <location>
        <begin position="362"/>
        <end position="383"/>
    </location>
</feature>
<feature type="transmembrane region" description="Helical" evidence="7">
    <location>
        <begin position="271"/>
        <end position="294"/>
    </location>
</feature>
<evidence type="ECO:0000256" key="5">
    <source>
        <dbReference type="ARBA" id="ARBA00022989"/>
    </source>
</evidence>
<dbReference type="InterPro" id="IPR011701">
    <property type="entry name" value="MFS"/>
</dbReference>
<evidence type="ECO:0000259" key="8">
    <source>
        <dbReference type="PROSITE" id="PS50850"/>
    </source>
</evidence>
<evidence type="ECO:0000256" key="7">
    <source>
        <dbReference type="SAM" id="Phobius"/>
    </source>
</evidence>
<protein>
    <submittedName>
        <fullName evidence="9">Drug resistance transporter</fullName>
    </submittedName>
</protein>
<feature type="transmembrane region" description="Helical" evidence="7">
    <location>
        <begin position="84"/>
        <end position="103"/>
    </location>
</feature>
<feature type="transmembrane region" description="Helical" evidence="7">
    <location>
        <begin position="109"/>
        <end position="130"/>
    </location>
</feature>
<evidence type="ECO:0000256" key="3">
    <source>
        <dbReference type="ARBA" id="ARBA00022475"/>
    </source>
</evidence>
<feature type="domain" description="Major facilitator superfamily (MFS) profile" evidence="8">
    <location>
        <begin position="19"/>
        <end position="514"/>
    </location>
</feature>
<dbReference type="CDD" id="cd17502">
    <property type="entry name" value="MFS_Azr1_MDR_like"/>
    <property type="match status" value="1"/>
</dbReference>
<dbReference type="SUPFAM" id="SSF103473">
    <property type="entry name" value="MFS general substrate transporter"/>
    <property type="match status" value="1"/>
</dbReference>
<dbReference type="eggNOG" id="COG0477">
    <property type="taxonomic scope" value="Bacteria"/>
</dbReference>
<keyword evidence="3" id="KW-1003">Cell membrane</keyword>
<dbReference type="Gene3D" id="1.20.1720.10">
    <property type="entry name" value="Multidrug resistance protein D"/>
    <property type="match status" value="1"/>
</dbReference>
<feature type="transmembrane region" description="Helical" evidence="7">
    <location>
        <begin position="338"/>
        <end position="356"/>
    </location>
</feature>
<name>E3GEF0_9FIRM</name>
<dbReference type="PROSITE" id="PS50850">
    <property type="entry name" value="MFS"/>
    <property type="match status" value="1"/>
</dbReference>
<dbReference type="Proteomes" id="UP000006873">
    <property type="component" value="Chromosome"/>
</dbReference>
<feature type="transmembrane region" description="Helical" evidence="7">
    <location>
        <begin position="52"/>
        <end position="72"/>
    </location>
</feature>
<dbReference type="GO" id="GO:0005886">
    <property type="term" value="C:plasma membrane"/>
    <property type="evidence" value="ECO:0007669"/>
    <property type="project" value="UniProtKB-SubCell"/>
</dbReference>
<feature type="transmembrane region" description="Helical" evidence="7">
    <location>
        <begin position="12"/>
        <end position="32"/>
    </location>
</feature>
<dbReference type="InterPro" id="IPR036259">
    <property type="entry name" value="MFS_trans_sf"/>
</dbReference>
<keyword evidence="10" id="KW-1185">Reference proteome</keyword>
<evidence type="ECO:0000256" key="6">
    <source>
        <dbReference type="ARBA" id="ARBA00023136"/>
    </source>
</evidence>
<feature type="transmembrane region" description="Helical" evidence="7">
    <location>
        <begin position="300"/>
        <end position="326"/>
    </location>
</feature>
<dbReference type="Pfam" id="PF07690">
    <property type="entry name" value="MFS_1"/>
    <property type="match status" value="1"/>
</dbReference>